<accession>A0A9P0I5E2</accession>
<evidence type="ECO:0000313" key="3">
    <source>
        <dbReference type="Proteomes" id="UP001153321"/>
    </source>
</evidence>
<gene>
    <name evidence="2" type="ORF">SPLIT_LOCUS6745</name>
</gene>
<keyword evidence="1" id="KW-0472">Membrane</keyword>
<name>A0A9P0I5E2_SPOLI</name>
<evidence type="ECO:0000313" key="2">
    <source>
        <dbReference type="EMBL" id="CAH1641389.1"/>
    </source>
</evidence>
<dbReference type="AlphaFoldDB" id="A0A9P0I5E2"/>
<feature type="transmembrane region" description="Helical" evidence="1">
    <location>
        <begin position="25"/>
        <end position="44"/>
    </location>
</feature>
<keyword evidence="1" id="KW-0812">Transmembrane</keyword>
<dbReference type="Proteomes" id="UP001153321">
    <property type="component" value="Chromosome 23"/>
</dbReference>
<keyword evidence="1" id="KW-1133">Transmembrane helix</keyword>
<organism evidence="2 3">
    <name type="scientific">Spodoptera littoralis</name>
    <name type="common">Egyptian cotton leafworm</name>
    <dbReference type="NCBI Taxonomy" id="7109"/>
    <lineage>
        <taxon>Eukaryota</taxon>
        <taxon>Metazoa</taxon>
        <taxon>Ecdysozoa</taxon>
        <taxon>Arthropoda</taxon>
        <taxon>Hexapoda</taxon>
        <taxon>Insecta</taxon>
        <taxon>Pterygota</taxon>
        <taxon>Neoptera</taxon>
        <taxon>Endopterygota</taxon>
        <taxon>Lepidoptera</taxon>
        <taxon>Glossata</taxon>
        <taxon>Ditrysia</taxon>
        <taxon>Noctuoidea</taxon>
        <taxon>Noctuidae</taxon>
        <taxon>Amphipyrinae</taxon>
        <taxon>Spodoptera</taxon>
    </lineage>
</organism>
<keyword evidence="3" id="KW-1185">Reference proteome</keyword>
<proteinExistence type="predicted"/>
<sequence length="85" mass="9470">MLVTAVPMDGVICPRLMGWCLHVFLHLRTTFMLFSFYIFTLLVLSPALHQRSAPVSTLRRTSAAELMDTAATAVVTTVEWSVTDL</sequence>
<reference evidence="2" key="1">
    <citation type="submission" date="2022-02" db="EMBL/GenBank/DDBJ databases">
        <authorList>
            <person name="King R."/>
        </authorList>
    </citation>
    <scope>NUCLEOTIDE SEQUENCE</scope>
</reference>
<dbReference type="EMBL" id="LR824554">
    <property type="protein sequence ID" value="CAH1641389.1"/>
    <property type="molecule type" value="Genomic_DNA"/>
</dbReference>
<evidence type="ECO:0000256" key="1">
    <source>
        <dbReference type="SAM" id="Phobius"/>
    </source>
</evidence>
<protein>
    <submittedName>
        <fullName evidence="2">Uncharacterized protein</fullName>
    </submittedName>
</protein>